<dbReference type="InterPro" id="IPR002109">
    <property type="entry name" value="Glutaredoxin"/>
</dbReference>
<dbReference type="Gene3D" id="3.40.30.10">
    <property type="entry name" value="Glutaredoxin"/>
    <property type="match status" value="1"/>
</dbReference>
<comment type="caution">
    <text evidence="2">The sequence shown here is derived from an EMBL/GenBank/DDBJ whole genome shotgun (WGS) entry which is preliminary data.</text>
</comment>
<dbReference type="SUPFAM" id="SSF52833">
    <property type="entry name" value="Thioredoxin-like"/>
    <property type="match status" value="1"/>
</dbReference>
<dbReference type="EMBL" id="PCYK01000027">
    <property type="protein sequence ID" value="PIR45809.1"/>
    <property type="molecule type" value="Genomic_DNA"/>
</dbReference>
<reference evidence="2 3" key="1">
    <citation type="submission" date="2017-09" db="EMBL/GenBank/DDBJ databases">
        <title>Depth-based differentiation of microbial function through sediment-hosted aquifers and enrichment of novel symbionts in the deep terrestrial subsurface.</title>
        <authorList>
            <person name="Probst A.J."/>
            <person name="Ladd B."/>
            <person name="Jarett J.K."/>
            <person name="Geller-Mcgrath D.E."/>
            <person name="Sieber C.M."/>
            <person name="Emerson J.B."/>
            <person name="Anantharaman K."/>
            <person name="Thomas B.C."/>
            <person name="Malmstrom R."/>
            <person name="Stieglmeier M."/>
            <person name="Klingl A."/>
            <person name="Woyke T."/>
            <person name="Ryan C.M."/>
            <person name="Banfield J.F."/>
        </authorList>
    </citation>
    <scope>NUCLEOTIDE SEQUENCE [LARGE SCALE GENOMIC DNA]</scope>
    <source>
        <strain evidence="2">CG10_big_fil_rev_8_21_14_0_10_49_38</strain>
    </source>
</reference>
<dbReference type="PANTHER" id="PTHR34386">
    <property type="entry name" value="GLUTAREDOXIN"/>
    <property type="match status" value="1"/>
</dbReference>
<dbReference type="GO" id="GO:0009055">
    <property type="term" value="F:electron transfer activity"/>
    <property type="evidence" value="ECO:0007669"/>
    <property type="project" value="TreeGrafter"/>
</dbReference>
<evidence type="ECO:0000313" key="3">
    <source>
        <dbReference type="Proteomes" id="UP000230431"/>
    </source>
</evidence>
<organism evidence="2 3">
    <name type="scientific">Candidatus Vogelbacteria bacterium CG10_big_fil_rev_8_21_14_0_10_49_38</name>
    <dbReference type="NCBI Taxonomy" id="1975043"/>
    <lineage>
        <taxon>Bacteria</taxon>
        <taxon>Candidatus Vogeliibacteriota</taxon>
    </lineage>
</organism>
<evidence type="ECO:0000259" key="1">
    <source>
        <dbReference type="Pfam" id="PF00462"/>
    </source>
</evidence>
<name>A0A2H0RGY4_9BACT</name>
<dbReference type="Proteomes" id="UP000230431">
    <property type="component" value="Unassembled WGS sequence"/>
</dbReference>
<dbReference type="InterPro" id="IPR036249">
    <property type="entry name" value="Thioredoxin-like_sf"/>
</dbReference>
<dbReference type="Pfam" id="PF00462">
    <property type="entry name" value="Glutaredoxin"/>
    <property type="match status" value="1"/>
</dbReference>
<dbReference type="GO" id="GO:0045454">
    <property type="term" value="P:cell redox homeostasis"/>
    <property type="evidence" value="ECO:0007669"/>
    <property type="project" value="TreeGrafter"/>
</dbReference>
<sequence>MKTNEQQNNSNGKTGVGVKNVTIYSTPTCHFCHAAKEFFKENDIKFSDYDVSSDSEKRNEMVERSGQMGVPVIFVDDEMVVGFDETRLRSLLGV</sequence>
<protein>
    <submittedName>
        <fullName evidence="2">NrdH-redoxin</fullName>
    </submittedName>
</protein>
<gene>
    <name evidence="2" type="ORF">COV08_03095</name>
</gene>
<dbReference type="PROSITE" id="PS51354">
    <property type="entry name" value="GLUTAREDOXIN_2"/>
    <property type="match status" value="1"/>
</dbReference>
<dbReference type="InterPro" id="IPR051548">
    <property type="entry name" value="Grx-like_ET"/>
</dbReference>
<feature type="domain" description="Glutaredoxin" evidence="1">
    <location>
        <begin position="21"/>
        <end position="80"/>
    </location>
</feature>
<dbReference type="PANTHER" id="PTHR34386:SF1">
    <property type="entry name" value="GLUTAREDOXIN-LIKE PROTEIN NRDH"/>
    <property type="match status" value="1"/>
</dbReference>
<proteinExistence type="predicted"/>
<dbReference type="AlphaFoldDB" id="A0A2H0RGY4"/>
<accession>A0A2H0RGY4</accession>
<evidence type="ECO:0000313" key="2">
    <source>
        <dbReference type="EMBL" id="PIR45809.1"/>
    </source>
</evidence>